<gene>
    <name evidence="1" type="ORF">EDS130_LOCUS6046</name>
    <name evidence="2" type="ORF">XAT740_LOCUS4219</name>
</gene>
<dbReference type="EMBL" id="CAJNOJ010000017">
    <property type="protein sequence ID" value="CAF0825073.1"/>
    <property type="molecule type" value="Genomic_DNA"/>
</dbReference>
<name>A0A813UKS7_ADIRI</name>
<evidence type="ECO:0000313" key="2">
    <source>
        <dbReference type="EMBL" id="CAF0826171.1"/>
    </source>
</evidence>
<sequence>MVVNYYTIVRKSLEQNAIDCTLPEHIKRGWNRIYTSEENKWKKQQCIIASDVRIPNSVVRHRLGTTRIARETKKELLRKIFELPEELLMNLSIVPQTPETIEEEQLDIDWNDDDNDADATNVRRRKSDIAAIIKKQREKRRKHEDYKYDYDNTEALPLDEILEEIRTNIGKDLKPEEFSLITELMQIISHHKQNQVMNIFDELTNIQLIKKFGGVPKVVQALQEIQKAFEQVAMKANVASIETVIDILLEKDDTYRIAAKLLNSFNEYMKKNKQQGNVHLTDKSGTVVFLFISLTTIIVFPTGDISDHDHRLFDTLIKDRISRLAVSDSNTLINDLQAIRNMGRTQMNKNHDDQVKYLIEQLEIIFTRAHFDGISTVFHSMNSSIGRELSKFIDLIERSSCVQLTDSEKIIIESYIQNHLASLTENELKIVYERLAQQGTLKRHATSNEWNQTITMGLMKKVESDGLATIIEHMKGARFNINSLDELVQELTCINDYIQTQPSVSVEQIQNQLALTFFMETRDFNEQKIHDIIKSTNLYSITRISLPENLTKDECSTYLEQVKSPVIRICLQRILNSVQGKSIDLSKVPNQFYKQYLLDLFDELLHGSDEFNKHLVLEQVKEQLKKNKDLTDKIYRQMVKEKLITIDNKVKLDTERKKLSLITNNIKKILNGKEDRTKTSQLVEMLNKTDLVLPERVKRWYKSKPIVLTSSSSLKIKRTSSNRRNDTRTASTTSRVLPSVIKTMKRIDQKSKLSVKLAQRTVKNNLITPSHHIEEEKLKINTQNTIVPESRMLEAKKVSSKNDHQPNISSVVAIDNVNNDLEAQPDEANITKDAIVTDQSPPVIDGPDYRPTIVTDTTIESKEELELRQNLSPADKGIRDNPTIPIVKSDSFVDIERHHSLKLDRINEKHLDEKDETSTLIEIEIDHSTNISPSQIVERQTINHSLEQRAALLYYSAPIVNESAENVHVNLTGVIPELMKEPSYEKTKAQRILAKPVPLANIHQQTEDNTAIAKSSLSNLQASGTQQTISIASDTSSFFPPQVPSLDNARSSVKKHRPTLNKSLKQTEDVYMTSLTNALHQLFSRSEYDSSKLQKIHKELIASGHITPLNEFYRSSNEALRVTLEHCATYQDLIKWTLSLLQTNHKQNLIHFGHDLYSIAVDLDLLLIERIDETRCALDVQENLKTELQSITESDLREINSYVNASQLEKLINIPKKLHVVSKDRMLSDLYSLVLHLIQVCHTFQGQYQPMQTYIREIAETFKSRAIDNLAHHLDEIEKHLAKTFGITFVGFSKRLHDSRFVLTK</sequence>
<reference evidence="1" key="1">
    <citation type="submission" date="2021-02" db="EMBL/GenBank/DDBJ databases">
        <authorList>
            <person name="Nowell W R."/>
        </authorList>
    </citation>
    <scope>NUCLEOTIDE SEQUENCE</scope>
</reference>
<evidence type="ECO:0000313" key="3">
    <source>
        <dbReference type="Proteomes" id="UP000663828"/>
    </source>
</evidence>
<comment type="caution">
    <text evidence="1">The sequence shown here is derived from an EMBL/GenBank/DDBJ whole genome shotgun (WGS) entry which is preliminary data.</text>
</comment>
<dbReference type="Proteomes" id="UP000663852">
    <property type="component" value="Unassembled WGS sequence"/>
</dbReference>
<evidence type="ECO:0000313" key="1">
    <source>
        <dbReference type="EMBL" id="CAF0825073.1"/>
    </source>
</evidence>
<dbReference type="OrthoDB" id="10046352at2759"/>
<dbReference type="EMBL" id="CAJNOR010000170">
    <property type="protein sequence ID" value="CAF0826171.1"/>
    <property type="molecule type" value="Genomic_DNA"/>
</dbReference>
<evidence type="ECO:0000313" key="4">
    <source>
        <dbReference type="Proteomes" id="UP000663852"/>
    </source>
</evidence>
<proteinExistence type="predicted"/>
<organism evidence="1 4">
    <name type="scientific">Adineta ricciae</name>
    <name type="common">Rotifer</name>
    <dbReference type="NCBI Taxonomy" id="249248"/>
    <lineage>
        <taxon>Eukaryota</taxon>
        <taxon>Metazoa</taxon>
        <taxon>Spiralia</taxon>
        <taxon>Gnathifera</taxon>
        <taxon>Rotifera</taxon>
        <taxon>Eurotatoria</taxon>
        <taxon>Bdelloidea</taxon>
        <taxon>Adinetida</taxon>
        <taxon>Adinetidae</taxon>
        <taxon>Adineta</taxon>
    </lineage>
</organism>
<keyword evidence="3" id="KW-1185">Reference proteome</keyword>
<protein>
    <submittedName>
        <fullName evidence="1">Uncharacterized protein</fullName>
    </submittedName>
</protein>
<dbReference type="Proteomes" id="UP000663828">
    <property type="component" value="Unassembled WGS sequence"/>
</dbReference>
<accession>A0A813UKS7</accession>